<evidence type="ECO:0000256" key="1">
    <source>
        <dbReference type="PIRNR" id="PIRNR001238"/>
    </source>
</evidence>
<dbReference type="SUPFAM" id="SSF51556">
    <property type="entry name" value="Metallo-dependent hydrolases"/>
    <property type="match status" value="1"/>
</dbReference>
<sequence>MLTLIKNAELYAPEPQGKQDILLAGNKVVALEKEIKLSSTLPVHVVDAEGMIAAPGLIDSLVHITGGGGEGGFATRTPEMQLTDATLGGVTTLVGCLGTDATTRALPNLLAKVNELNHLGLSVYCYTGSYQFPAKTLLDNVQDDILLLDRVIGVGEVAIADHRASHMSVEEMIRLASEARVGGMLAGKAGIVSVHLGDSPEGLSLLNQAVSESSIPASQFYPTHINRNQNLLDQGVAWAKRGGYIDFTTSTTEQILASGERSAADALAYCLALNVPVSQITLSSDGNASLPLFDENGVLIDLQVAQVGSLLQSIRDAVNDKQVPLEVALACATRNPANILHLEGKGEIALENDADLMLLDAETLALEHLWSQGKHMVEQGEAIVCGNFE</sequence>
<protein>
    <recommendedName>
        <fullName evidence="1">Isoaspartyl dipeptidase</fullName>
        <ecNumber evidence="1">3.4.19.-</ecNumber>
    </recommendedName>
</protein>
<keyword evidence="1" id="KW-0482">Metalloprotease</keyword>
<evidence type="ECO:0000259" key="2">
    <source>
        <dbReference type="Pfam" id="PF01979"/>
    </source>
</evidence>
<dbReference type="Proteomes" id="UP001597380">
    <property type="component" value="Unassembled WGS sequence"/>
</dbReference>
<comment type="function">
    <text evidence="1">Catalyzes the hydrolytic cleavage of a subset of L-isoaspartyl (L-beta-aspartyl) dipeptides. Used to degrade proteins damaged by L-isoaspartyl residues formation.</text>
</comment>
<organism evidence="3 4">
    <name type="scientific">Corallincola platygyrae</name>
    <dbReference type="NCBI Taxonomy" id="1193278"/>
    <lineage>
        <taxon>Bacteria</taxon>
        <taxon>Pseudomonadati</taxon>
        <taxon>Pseudomonadota</taxon>
        <taxon>Gammaproteobacteria</taxon>
        <taxon>Alteromonadales</taxon>
        <taxon>Psychromonadaceae</taxon>
        <taxon>Corallincola</taxon>
    </lineage>
</organism>
<dbReference type="InterPro" id="IPR006680">
    <property type="entry name" value="Amidohydro-rel"/>
</dbReference>
<keyword evidence="1 3" id="KW-0378">Hydrolase</keyword>
<feature type="domain" description="Amidohydrolase-related" evidence="2">
    <location>
        <begin position="53"/>
        <end position="361"/>
    </location>
</feature>
<dbReference type="PANTHER" id="PTHR11647">
    <property type="entry name" value="HYDRANTOINASE/DIHYDROPYRIMIDINASE FAMILY MEMBER"/>
    <property type="match status" value="1"/>
</dbReference>
<dbReference type="GO" id="GO:0008798">
    <property type="term" value="F:beta-aspartyl-peptidase activity"/>
    <property type="evidence" value="ECO:0007669"/>
    <property type="project" value="UniProtKB-EC"/>
</dbReference>
<proteinExistence type="inferred from homology"/>
<comment type="cofactor">
    <cofactor evidence="1">
        <name>Zn(2+)</name>
        <dbReference type="ChEBI" id="CHEBI:29105"/>
    </cofactor>
    <text evidence="1">Binds 2 Zn(2+) ions per subunit.</text>
</comment>
<reference evidence="4" key="1">
    <citation type="journal article" date="2019" name="Int. J. Syst. Evol. Microbiol.">
        <title>The Global Catalogue of Microorganisms (GCM) 10K type strain sequencing project: providing services to taxonomists for standard genome sequencing and annotation.</title>
        <authorList>
            <consortium name="The Broad Institute Genomics Platform"/>
            <consortium name="The Broad Institute Genome Sequencing Center for Infectious Disease"/>
            <person name="Wu L."/>
            <person name="Ma J."/>
        </authorList>
    </citation>
    <scope>NUCLEOTIDE SEQUENCE [LARGE SCALE GENOMIC DNA]</scope>
    <source>
        <strain evidence="4">CGMCC 1.10992</strain>
    </source>
</reference>
<dbReference type="Gene3D" id="3.20.20.140">
    <property type="entry name" value="Metal-dependent hydrolases"/>
    <property type="match status" value="1"/>
</dbReference>
<evidence type="ECO:0000313" key="4">
    <source>
        <dbReference type="Proteomes" id="UP001597380"/>
    </source>
</evidence>
<dbReference type="InterPro" id="IPR032466">
    <property type="entry name" value="Metal_Hydrolase"/>
</dbReference>
<keyword evidence="1" id="KW-0862">Zinc</keyword>
<dbReference type="EC" id="3.4.19.-" evidence="1"/>
<dbReference type="Pfam" id="PF01979">
    <property type="entry name" value="Amidohydro_1"/>
    <property type="match status" value="1"/>
</dbReference>
<comment type="similarity">
    <text evidence="1">Belongs to the peptidase M38 family.</text>
</comment>
<gene>
    <name evidence="3" type="primary">iadA</name>
    <name evidence="3" type="ORF">ACFSJ3_10050</name>
</gene>
<keyword evidence="4" id="KW-1185">Reference proteome</keyword>
<dbReference type="InterPro" id="IPR050378">
    <property type="entry name" value="Metallo-dep_Hydrolases_sf"/>
</dbReference>
<name>A0ABW4XNF1_9GAMM</name>
<dbReference type="PANTHER" id="PTHR11647:SF1">
    <property type="entry name" value="COLLAPSIN RESPONSE MEDIATOR PROTEIN"/>
    <property type="match status" value="1"/>
</dbReference>
<dbReference type="RefSeq" id="WP_345339293.1">
    <property type="nucleotide sequence ID" value="NZ_BAABLI010000008.1"/>
</dbReference>
<dbReference type="PIRSF" id="PIRSF001238">
    <property type="entry name" value="IadA"/>
    <property type="match status" value="1"/>
</dbReference>
<comment type="subcellular location">
    <subcellularLocation>
        <location evidence="1">Cytoplasm</location>
    </subcellularLocation>
</comment>
<dbReference type="InterPro" id="IPR010229">
    <property type="entry name" value="Pept_M38_dipep"/>
</dbReference>
<comment type="PTM">
    <text evidence="1">Carboxylation allows a single lysine to coordinate two zinc ions.</text>
</comment>
<evidence type="ECO:0000313" key="3">
    <source>
        <dbReference type="EMBL" id="MFD2096325.1"/>
    </source>
</evidence>
<accession>A0ABW4XNF1</accession>
<dbReference type="Gene3D" id="2.30.40.10">
    <property type="entry name" value="Urease, subunit C, domain 1"/>
    <property type="match status" value="1"/>
</dbReference>
<dbReference type="InterPro" id="IPR011059">
    <property type="entry name" value="Metal-dep_hydrolase_composite"/>
</dbReference>
<keyword evidence="1" id="KW-0479">Metal-binding</keyword>
<keyword evidence="1" id="KW-0645">Protease</keyword>
<dbReference type="SUPFAM" id="SSF51338">
    <property type="entry name" value="Composite domain of metallo-dependent hydrolases"/>
    <property type="match status" value="1"/>
</dbReference>
<dbReference type="NCBIfam" id="TIGR01975">
    <property type="entry name" value="isoAsp_dipep"/>
    <property type="match status" value="1"/>
</dbReference>
<comment type="caution">
    <text evidence="3">The sequence shown here is derived from an EMBL/GenBank/DDBJ whole genome shotgun (WGS) entry which is preliminary data.</text>
</comment>
<dbReference type="EMBL" id="JBHUHT010000012">
    <property type="protein sequence ID" value="MFD2096325.1"/>
    <property type="molecule type" value="Genomic_DNA"/>
</dbReference>